<organism evidence="3 4">
    <name type="scientific">Acuticoccus sediminis</name>
    <dbReference type="NCBI Taxonomy" id="2184697"/>
    <lineage>
        <taxon>Bacteria</taxon>
        <taxon>Pseudomonadati</taxon>
        <taxon>Pseudomonadota</taxon>
        <taxon>Alphaproteobacteria</taxon>
        <taxon>Hyphomicrobiales</taxon>
        <taxon>Amorphaceae</taxon>
        <taxon>Acuticoccus</taxon>
    </lineage>
</organism>
<dbReference type="PANTHER" id="PTHR22911">
    <property type="entry name" value="ACYL-MALONYL CONDENSING ENZYME-RELATED"/>
    <property type="match status" value="1"/>
</dbReference>
<reference evidence="3 4" key="1">
    <citation type="submission" date="2018-05" db="EMBL/GenBank/DDBJ databases">
        <title>Acuticoccus sediminis sp. nov., isolated from deep-sea sediment of Indian Ocean.</title>
        <authorList>
            <person name="Liu X."/>
            <person name="Lai Q."/>
            <person name="Du Y."/>
            <person name="Sun F."/>
            <person name="Zhang X."/>
            <person name="Wang S."/>
            <person name="Shao Z."/>
        </authorList>
    </citation>
    <scope>NUCLEOTIDE SEQUENCE [LARGE SCALE GENOMIC DNA]</scope>
    <source>
        <strain evidence="3 4">PTG4-2</strain>
    </source>
</reference>
<accession>A0A8B2NX62</accession>
<feature type="transmembrane region" description="Helical" evidence="1">
    <location>
        <begin position="98"/>
        <end position="118"/>
    </location>
</feature>
<feature type="transmembrane region" description="Helical" evidence="1">
    <location>
        <begin position="71"/>
        <end position="92"/>
    </location>
</feature>
<proteinExistence type="predicted"/>
<dbReference type="PANTHER" id="PTHR22911:SF103">
    <property type="entry name" value="BLR2811 PROTEIN"/>
    <property type="match status" value="1"/>
</dbReference>
<keyword evidence="1" id="KW-1133">Transmembrane helix</keyword>
<evidence type="ECO:0000313" key="4">
    <source>
        <dbReference type="Proteomes" id="UP000249590"/>
    </source>
</evidence>
<dbReference type="Pfam" id="PF00892">
    <property type="entry name" value="EamA"/>
    <property type="match status" value="1"/>
</dbReference>
<keyword evidence="1" id="KW-0472">Membrane</keyword>
<dbReference type="RefSeq" id="WP_111342114.1">
    <property type="nucleotide sequence ID" value="NZ_QHHQ01000001.1"/>
</dbReference>
<feature type="transmembrane region" description="Helical" evidence="1">
    <location>
        <begin position="211"/>
        <end position="230"/>
    </location>
</feature>
<dbReference type="GO" id="GO:0016020">
    <property type="term" value="C:membrane"/>
    <property type="evidence" value="ECO:0007669"/>
    <property type="project" value="InterPro"/>
</dbReference>
<dbReference type="EMBL" id="QHHQ01000001">
    <property type="protein sequence ID" value="RAI03431.1"/>
    <property type="molecule type" value="Genomic_DNA"/>
</dbReference>
<dbReference type="InterPro" id="IPR000620">
    <property type="entry name" value="EamA_dom"/>
</dbReference>
<dbReference type="InterPro" id="IPR037185">
    <property type="entry name" value="EmrE-like"/>
</dbReference>
<feature type="domain" description="EamA" evidence="2">
    <location>
        <begin position="8"/>
        <end position="141"/>
    </location>
</feature>
<dbReference type="OrthoDB" id="7165334at2"/>
<keyword evidence="4" id="KW-1185">Reference proteome</keyword>
<dbReference type="Proteomes" id="UP000249590">
    <property type="component" value="Unassembled WGS sequence"/>
</dbReference>
<keyword evidence="1" id="KW-0812">Transmembrane</keyword>
<dbReference type="SUPFAM" id="SSF103481">
    <property type="entry name" value="Multidrug resistance efflux transporter EmrE"/>
    <property type="match status" value="2"/>
</dbReference>
<gene>
    <name evidence="3" type="ORF">DLJ53_02670</name>
</gene>
<comment type="caution">
    <text evidence="3">The sequence shown here is derived from an EMBL/GenBank/DDBJ whole genome shotgun (WGS) entry which is preliminary data.</text>
</comment>
<dbReference type="AlphaFoldDB" id="A0A8B2NX62"/>
<feature type="transmembrane region" description="Helical" evidence="1">
    <location>
        <begin position="180"/>
        <end position="199"/>
    </location>
</feature>
<evidence type="ECO:0000313" key="3">
    <source>
        <dbReference type="EMBL" id="RAI03431.1"/>
    </source>
</evidence>
<evidence type="ECO:0000256" key="1">
    <source>
        <dbReference type="SAM" id="Phobius"/>
    </source>
</evidence>
<name>A0A8B2NX62_9HYPH</name>
<sequence>MPLNDNARGALIMTAAMAGFTCNDAAMKLAFENVPVAQGIFARGVMSGVLILLLAWRTGALGYRPTRRGTVVIALRSACELGSTITFLQALAVMPLATASSVLQFVPLAVTMVAALLFREPVGWRRWSAIAVGFVGVMVMIRPGGEAFDTNILYPLGTVAFITVRDMLTRSLDPDTPSVFASVVTIVAVTIFAGALMPAQGTVGLDQATAIVILVASTIILVGYILSITAMRVGDISAVSPFRYTGLLWAMLLGYFVFDEVPDGPTFIGAGLVVAAGLYTLWRETLVGRGHPAASASTRPFSASDGGA</sequence>
<dbReference type="Gene3D" id="1.10.3730.20">
    <property type="match status" value="1"/>
</dbReference>
<protein>
    <submittedName>
        <fullName evidence="3">EamA family transporter</fullName>
    </submittedName>
</protein>
<feature type="transmembrane region" description="Helical" evidence="1">
    <location>
        <begin position="242"/>
        <end position="258"/>
    </location>
</feature>
<feature type="transmembrane region" description="Helical" evidence="1">
    <location>
        <begin position="264"/>
        <end position="282"/>
    </location>
</feature>
<feature type="transmembrane region" description="Helical" evidence="1">
    <location>
        <begin position="40"/>
        <end position="59"/>
    </location>
</feature>
<evidence type="ECO:0000259" key="2">
    <source>
        <dbReference type="Pfam" id="PF00892"/>
    </source>
</evidence>